<keyword evidence="3" id="KW-1185">Reference proteome</keyword>
<dbReference type="Gene3D" id="3.30.70.360">
    <property type="match status" value="1"/>
</dbReference>
<dbReference type="Gene3D" id="3.40.630.10">
    <property type="entry name" value="Zn peptidases"/>
    <property type="match status" value="1"/>
</dbReference>
<dbReference type="SUPFAM" id="SSF53187">
    <property type="entry name" value="Zn-dependent exopeptidases"/>
    <property type="match status" value="1"/>
</dbReference>
<organism evidence="2 3">
    <name type="scientific">Paeniglutamicibacter kerguelensis</name>
    <dbReference type="NCBI Taxonomy" id="254788"/>
    <lineage>
        <taxon>Bacteria</taxon>
        <taxon>Bacillati</taxon>
        <taxon>Actinomycetota</taxon>
        <taxon>Actinomycetes</taxon>
        <taxon>Micrococcales</taxon>
        <taxon>Micrococcaceae</taxon>
        <taxon>Paeniglutamicibacter</taxon>
    </lineage>
</organism>
<gene>
    <name evidence="2" type="ORF">JOF47_002760</name>
</gene>
<dbReference type="SUPFAM" id="SSF55031">
    <property type="entry name" value="Bacterial exopeptidase dimerisation domain"/>
    <property type="match status" value="1"/>
</dbReference>
<evidence type="ECO:0000313" key="3">
    <source>
        <dbReference type="Proteomes" id="UP001296993"/>
    </source>
</evidence>
<dbReference type="InterPro" id="IPR011650">
    <property type="entry name" value="Peptidase_M20_dimer"/>
</dbReference>
<dbReference type="Pfam" id="PF01546">
    <property type="entry name" value="Peptidase_M20"/>
    <property type="match status" value="1"/>
</dbReference>
<dbReference type="InterPro" id="IPR036264">
    <property type="entry name" value="Bact_exopeptidase_dim_dom"/>
</dbReference>
<reference evidence="2 3" key="1">
    <citation type="submission" date="2021-03" db="EMBL/GenBank/DDBJ databases">
        <title>Sequencing the genomes of 1000 actinobacteria strains.</title>
        <authorList>
            <person name="Klenk H.-P."/>
        </authorList>
    </citation>
    <scope>NUCLEOTIDE SEQUENCE [LARGE SCALE GENOMIC DNA]</scope>
    <source>
        <strain evidence="2 3">DSM 15797</strain>
    </source>
</reference>
<evidence type="ECO:0000259" key="1">
    <source>
        <dbReference type="Pfam" id="PF07687"/>
    </source>
</evidence>
<dbReference type="PANTHER" id="PTHR11014:SF63">
    <property type="entry name" value="METALLOPEPTIDASE, PUTATIVE (AFU_ORTHOLOGUE AFUA_6G09600)-RELATED"/>
    <property type="match status" value="1"/>
</dbReference>
<dbReference type="RefSeq" id="WP_209999428.1">
    <property type="nucleotide sequence ID" value="NZ_BAAAJY010000005.1"/>
</dbReference>
<sequence>MSETTTRQLLSDADTLAMHETYRHLHANPELSMQEHRTTAFIAAELTTLGIENFGCGGTGVVGILRNGPGPVVAFRADTDGLPILEDTGLDYSSHATGTMEDGTTVPVMHGCGHDTHITAALTAAKVLARETDTWSGTLVMLFQPGEETASGARAMVQDGLWEKAPRPEVVLGQHVMPLQAGHINISTGTAMAMADALRVTVFGRQSHGSQPQTSIDPIVLGAHMITRLQTIVSRELDPLTPAVVTSGTFHAGLKENIIPDRAEFTLNIRTFTQDTRDQVLAAVRRIIAAEALASAAPEPTIEEIYTFPRCYNDPAATARIVEALSQELGPDAVHDAAPSMGSEDFGHLADSIGVPSVYWMFGGFDLSSGTPPVNHSPFFGPVIEPTLETGVRAAIASLRALLGSGH</sequence>
<dbReference type="InterPro" id="IPR017439">
    <property type="entry name" value="Amidohydrolase"/>
</dbReference>
<dbReference type="EC" id="3.5.1.32" evidence="2"/>
<dbReference type="EMBL" id="JAGIOF010000001">
    <property type="protein sequence ID" value="MBP2387249.1"/>
    <property type="molecule type" value="Genomic_DNA"/>
</dbReference>
<dbReference type="Proteomes" id="UP001296993">
    <property type="component" value="Unassembled WGS sequence"/>
</dbReference>
<name>A0ABS4XHW3_9MICC</name>
<dbReference type="GO" id="GO:0047980">
    <property type="term" value="F:hippurate hydrolase activity"/>
    <property type="evidence" value="ECO:0007669"/>
    <property type="project" value="UniProtKB-EC"/>
</dbReference>
<feature type="domain" description="Peptidase M20 dimerisation" evidence="1">
    <location>
        <begin position="198"/>
        <end position="293"/>
    </location>
</feature>
<proteinExistence type="predicted"/>
<evidence type="ECO:0000313" key="2">
    <source>
        <dbReference type="EMBL" id="MBP2387249.1"/>
    </source>
</evidence>
<dbReference type="PANTHER" id="PTHR11014">
    <property type="entry name" value="PEPTIDASE M20 FAMILY MEMBER"/>
    <property type="match status" value="1"/>
</dbReference>
<dbReference type="PIRSF" id="PIRSF005962">
    <property type="entry name" value="Pept_M20D_amidohydro"/>
    <property type="match status" value="1"/>
</dbReference>
<keyword evidence="2" id="KW-0378">Hydrolase</keyword>
<dbReference type="Pfam" id="PF07687">
    <property type="entry name" value="M20_dimer"/>
    <property type="match status" value="1"/>
</dbReference>
<comment type="caution">
    <text evidence="2">The sequence shown here is derived from an EMBL/GenBank/DDBJ whole genome shotgun (WGS) entry which is preliminary data.</text>
</comment>
<protein>
    <submittedName>
        <fullName evidence="2">Hippurate hydrolase</fullName>
        <ecNumber evidence="2">3.5.1.32</ecNumber>
    </submittedName>
</protein>
<dbReference type="NCBIfam" id="TIGR01891">
    <property type="entry name" value="amidohydrolases"/>
    <property type="match status" value="1"/>
</dbReference>
<dbReference type="InterPro" id="IPR002933">
    <property type="entry name" value="Peptidase_M20"/>
</dbReference>
<accession>A0ABS4XHW3</accession>